<evidence type="ECO:0000313" key="7">
    <source>
        <dbReference type="EMBL" id="NSE15326.1"/>
    </source>
</evidence>
<dbReference type="PROSITE" id="PS51770">
    <property type="entry name" value="HOTDOG_ACOT"/>
    <property type="match status" value="1"/>
</dbReference>
<reference evidence="7 9" key="2">
    <citation type="journal article" date="2020" name="Cell Host Microbe">
        <title>Functional and Genomic Variation between Human-Derived Isolates of Lachnospiraceae Reveals Inter- and Intra-Species Diversity.</title>
        <authorList>
            <person name="Sorbara M.T."/>
            <person name="Littmann E.R."/>
            <person name="Fontana E."/>
            <person name="Moody T.U."/>
            <person name="Kohout C.E."/>
            <person name="Gjonbalaj M."/>
            <person name="Eaton V."/>
            <person name="Seok R."/>
            <person name="Leiner I.M."/>
            <person name="Pamer E.G."/>
        </authorList>
    </citation>
    <scope>NUCLEOTIDE SEQUENCE [LARGE SCALE GENOMIC DNA]</scope>
    <source>
        <strain evidence="7 9">MSK.14.54</strain>
    </source>
</reference>
<gene>
    <name evidence="5" type="ORF">ERS852406_01171</name>
    <name evidence="7" type="ORF">G5B05_02590</name>
    <name evidence="6" type="ORF">JTJ23_13550</name>
</gene>
<dbReference type="EMBL" id="JAAITQ010000003">
    <property type="protein sequence ID" value="NSE15326.1"/>
    <property type="molecule type" value="Genomic_DNA"/>
</dbReference>
<dbReference type="Proteomes" id="UP000737612">
    <property type="component" value="Unassembled WGS sequence"/>
</dbReference>
<proteinExistence type="inferred from homology"/>
<name>A0A174BY15_9FIRM</name>
<dbReference type="EC" id="3.1.2.-" evidence="5"/>
<comment type="similarity">
    <text evidence="1">Belongs to the acyl coenzyme A hydrolase family.</text>
</comment>
<dbReference type="EMBL" id="JAFHBD010000067">
    <property type="protein sequence ID" value="MBN2954577.1"/>
    <property type="molecule type" value="Genomic_DNA"/>
</dbReference>
<evidence type="ECO:0000313" key="5">
    <source>
        <dbReference type="EMBL" id="CUO05583.1"/>
    </source>
</evidence>
<evidence type="ECO:0000256" key="3">
    <source>
        <dbReference type="PROSITE-ProRule" id="PRU01106"/>
    </source>
</evidence>
<dbReference type="GO" id="GO:0052816">
    <property type="term" value="F:long-chain fatty acyl-CoA hydrolase activity"/>
    <property type="evidence" value="ECO:0007669"/>
    <property type="project" value="TreeGrafter"/>
</dbReference>
<dbReference type="Pfam" id="PF03061">
    <property type="entry name" value="4HBT"/>
    <property type="match status" value="1"/>
</dbReference>
<evidence type="ECO:0000259" key="4">
    <source>
        <dbReference type="PROSITE" id="PS51770"/>
    </source>
</evidence>
<dbReference type="InterPro" id="IPR040170">
    <property type="entry name" value="Cytosol_ACT"/>
</dbReference>
<dbReference type="PANTHER" id="PTHR11049:SF24">
    <property type="entry name" value="CYTOSOLIC ACYL COENZYME A THIOESTER HYDROLASE"/>
    <property type="match status" value="1"/>
</dbReference>
<reference evidence="7" key="3">
    <citation type="submission" date="2020-02" db="EMBL/GenBank/DDBJ databases">
        <authorList>
            <person name="Littmann E."/>
            <person name="Sorbara M."/>
        </authorList>
    </citation>
    <scope>NUCLEOTIDE SEQUENCE</scope>
    <source>
        <strain evidence="7">MSK.14.54</strain>
    </source>
</reference>
<organism evidence="5 8">
    <name type="scientific">Fusicatenibacter saccharivorans</name>
    <dbReference type="NCBI Taxonomy" id="1150298"/>
    <lineage>
        <taxon>Bacteria</taxon>
        <taxon>Bacillati</taxon>
        <taxon>Bacillota</taxon>
        <taxon>Clostridia</taxon>
        <taxon>Lachnospirales</taxon>
        <taxon>Lachnospiraceae</taxon>
        <taxon>Fusicatenibacter</taxon>
    </lineage>
</organism>
<dbReference type="EMBL" id="CYYV01000005">
    <property type="protein sequence ID" value="CUO05583.1"/>
    <property type="molecule type" value="Genomic_DNA"/>
</dbReference>
<dbReference type="GO" id="GO:0009062">
    <property type="term" value="P:fatty acid catabolic process"/>
    <property type="evidence" value="ECO:0007669"/>
    <property type="project" value="TreeGrafter"/>
</dbReference>
<dbReference type="InterPro" id="IPR029069">
    <property type="entry name" value="HotDog_dom_sf"/>
</dbReference>
<protein>
    <submittedName>
        <fullName evidence="6">Acyl-CoA thioesterase</fullName>
    </submittedName>
    <submittedName>
        <fullName evidence="5">Uncharacterized acyl-CoA thioester hydrolase HI_0827</fullName>
        <ecNumber evidence="5">3.1.2.-</ecNumber>
    </submittedName>
</protein>
<dbReference type="PANTHER" id="PTHR11049">
    <property type="entry name" value="ACYL COENZYME A THIOESTER HYDROLASE"/>
    <property type="match status" value="1"/>
</dbReference>
<dbReference type="SUPFAM" id="SSF54637">
    <property type="entry name" value="Thioesterase/thiol ester dehydrase-isomerase"/>
    <property type="match status" value="1"/>
</dbReference>
<dbReference type="Proteomes" id="UP000768180">
    <property type="component" value="Unassembled WGS sequence"/>
</dbReference>
<reference evidence="5 8" key="1">
    <citation type="submission" date="2015-09" db="EMBL/GenBank/DDBJ databases">
        <authorList>
            <consortium name="Pathogen Informatics"/>
        </authorList>
    </citation>
    <scope>NUCLEOTIDE SEQUENCE [LARGE SCALE GENOMIC DNA]</scope>
    <source>
        <strain evidence="5 8">2789STDY5608849</strain>
    </source>
</reference>
<evidence type="ECO:0000313" key="8">
    <source>
        <dbReference type="Proteomes" id="UP000095706"/>
    </source>
</evidence>
<dbReference type="Gene3D" id="3.10.129.10">
    <property type="entry name" value="Hotdog Thioesterase"/>
    <property type="match status" value="1"/>
</dbReference>
<sequence length="160" mass="18343">MEEMAKKRVKDSETEQSYLLMHRHINGYGRLFGGQLVAWIDELAGLVGRRHCGHEITTACIDNLNFKHPAFLNDTVVLVGRVTYVGRTSMEVRVDTYVEELATGIRKMINRAYVVMVAIDENGRALPVPGLILESPEQEAEWEGGKRRYELRKERHREGF</sequence>
<dbReference type="GO" id="GO:0006637">
    <property type="term" value="P:acyl-CoA metabolic process"/>
    <property type="evidence" value="ECO:0007669"/>
    <property type="project" value="TreeGrafter"/>
</dbReference>
<dbReference type="Proteomes" id="UP000095706">
    <property type="component" value="Unassembled WGS sequence"/>
</dbReference>
<feature type="domain" description="HotDog ACOT-type" evidence="4">
    <location>
        <begin position="10"/>
        <end position="122"/>
    </location>
</feature>
<dbReference type="RefSeq" id="WP_022463109.1">
    <property type="nucleotide sequence ID" value="NZ_CABJFB010000001.1"/>
</dbReference>
<accession>A0A174BY15</accession>
<dbReference type="InterPro" id="IPR006683">
    <property type="entry name" value="Thioestr_dom"/>
</dbReference>
<keyword evidence="2 3" id="KW-0378">Hydrolase</keyword>
<evidence type="ECO:0000313" key="9">
    <source>
        <dbReference type="Proteomes" id="UP000768180"/>
    </source>
</evidence>
<dbReference type="AlphaFoldDB" id="A0A174BY15"/>
<dbReference type="CDD" id="cd03442">
    <property type="entry name" value="BFIT_BACH"/>
    <property type="match status" value="1"/>
</dbReference>
<dbReference type="InterPro" id="IPR033120">
    <property type="entry name" value="HOTDOG_ACOT"/>
</dbReference>
<keyword evidence="9" id="KW-1185">Reference proteome</keyword>
<reference evidence="6" key="4">
    <citation type="submission" date="2021-02" db="EMBL/GenBank/DDBJ databases">
        <title>Metagenome-assembled genomes from human diarrheal sample B26.</title>
        <authorList>
            <person name="Ateba T.P."/>
            <person name="Alayande K.A."/>
            <person name="Mwanza M."/>
        </authorList>
    </citation>
    <scope>NUCLEOTIDE SEQUENCE</scope>
    <source>
        <strain evidence="6">06WH</strain>
    </source>
</reference>
<evidence type="ECO:0000256" key="1">
    <source>
        <dbReference type="ARBA" id="ARBA00010458"/>
    </source>
</evidence>
<evidence type="ECO:0000313" key="6">
    <source>
        <dbReference type="EMBL" id="MBN2954577.1"/>
    </source>
</evidence>
<dbReference type="GeneID" id="79855921"/>
<evidence type="ECO:0000256" key="2">
    <source>
        <dbReference type="ARBA" id="ARBA00022801"/>
    </source>
</evidence>
<dbReference type="GO" id="GO:0005829">
    <property type="term" value="C:cytosol"/>
    <property type="evidence" value="ECO:0007669"/>
    <property type="project" value="TreeGrafter"/>
</dbReference>